<gene>
    <name evidence="10" type="primary">murG</name>
    <name evidence="14" type="ORF">A2174_00745</name>
</gene>
<organism evidence="14 15">
    <name type="scientific">Candidatus Portnoybacteria bacterium RBG_13_41_18</name>
    <dbReference type="NCBI Taxonomy" id="1801991"/>
    <lineage>
        <taxon>Bacteria</taxon>
        <taxon>Candidatus Portnoyibacteriota</taxon>
    </lineage>
</organism>
<comment type="pathway">
    <text evidence="10">Cell wall biogenesis; peptidoglycan biosynthesis.</text>
</comment>
<dbReference type="GO" id="GO:0051991">
    <property type="term" value="F:UDP-N-acetyl-D-glucosamine:N-acetylmuramoyl-L-alanyl-D-glutamyl-meso-2,6-diaminopimelyl-D-alanyl-D-alanine-diphosphoundecaprenol 4-beta-N-acetylglucosaminlytransferase activity"/>
    <property type="evidence" value="ECO:0007669"/>
    <property type="project" value="RHEA"/>
</dbReference>
<evidence type="ECO:0000256" key="6">
    <source>
        <dbReference type="ARBA" id="ARBA00022984"/>
    </source>
</evidence>
<accession>A0A1G2F9N1</accession>
<comment type="caution">
    <text evidence="10">Lacks conserved residue(s) required for the propagation of feature annotation.</text>
</comment>
<evidence type="ECO:0000256" key="5">
    <source>
        <dbReference type="ARBA" id="ARBA00022960"/>
    </source>
</evidence>
<reference evidence="14 15" key="1">
    <citation type="journal article" date="2016" name="Nat. Commun.">
        <title>Thousands of microbial genomes shed light on interconnected biogeochemical processes in an aquifer system.</title>
        <authorList>
            <person name="Anantharaman K."/>
            <person name="Brown C.T."/>
            <person name="Hug L.A."/>
            <person name="Sharon I."/>
            <person name="Castelle C.J."/>
            <person name="Probst A.J."/>
            <person name="Thomas B.C."/>
            <person name="Singh A."/>
            <person name="Wilkins M.J."/>
            <person name="Karaoz U."/>
            <person name="Brodie E.L."/>
            <person name="Williams K.H."/>
            <person name="Hubbard S.S."/>
            <person name="Banfield J.F."/>
        </authorList>
    </citation>
    <scope>NUCLEOTIDE SEQUENCE [LARGE SCALE GENOMIC DNA]</scope>
</reference>
<evidence type="ECO:0000256" key="3">
    <source>
        <dbReference type="ARBA" id="ARBA00022676"/>
    </source>
</evidence>
<protein>
    <recommendedName>
        <fullName evidence="10">UDP-N-acetylglucosamine--N-acetylmuramyl-(pentapeptide) pyrophosphoryl-undecaprenol N-acetylglucosamine transferase</fullName>
        <ecNumber evidence="10">2.4.1.227</ecNumber>
    </recommendedName>
    <alternativeName>
        <fullName evidence="10">Undecaprenyl-PP-MurNAc-pentapeptide-UDPGlcNAc GlcNAc transferase</fullName>
    </alternativeName>
</protein>
<keyword evidence="3 10" id="KW-0328">Glycosyltransferase</keyword>
<dbReference type="GO" id="GO:0051301">
    <property type="term" value="P:cell division"/>
    <property type="evidence" value="ECO:0007669"/>
    <property type="project" value="UniProtKB-KW"/>
</dbReference>
<comment type="function">
    <text evidence="10">Cell wall formation. Catalyzes the transfer of a GlcNAc subunit on undecaprenyl-pyrophosphoryl-MurNAc-pentapeptide (lipid intermediate I) to form undecaprenyl-pyrophosphoryl-MurNAc-(pentapeptide)GlcNAc (lipid intermediate II).</text>
</comment>
<evidence type="ECO:0000256" key="1">
    <source>
        <dbReference type="ARBA" id="ARBA00022475"/>
    </source>
</evidence>
<dbReference type="Pfam" id="PF04101">
    <property type="entry name" value="Glyco_tran_28_C"/>
    <property type="match status" value="1"/>
</dbReference>
<dbReference type="HAMAP" id="MF_00033">
    <property type="entry name" value="MurG"/>
    <property type="match status" value="1"/>
</dbReference>
<keyword evidence="5 10" id="KW-0133">Cell shape</keyword>
<evidence type="ECO:0000256" key="10">
    <source>
        <dbReference type="HAMAP-Rule" id="MF_00033"/>
    </source>
</evidence>
<comment type="subcellular location">
    <subcellularLocation>
        <location evidence="10">Cell membrane</location>
        <topology evidence="10">Peripheral membrane protein</topology>
        <orientation evidence="10">Cytoplasmic side</orientation>
    </subcellularLocation>
</comment>
<feature type="binding site" evidence="10">
    <location>
        <position position="181"/>
    </location>
    <ligand>
        <name>UDP-N-acetyl-alpha-D-glucosamine</name>
        <dbReference type="ChEBI" id="CHEBI:57705"/>
    </ligand>
</feature>
<evidence type="ECO:0000256" key="2">
    <source>
        <dbReference type="ARBA" id="ARBA00022618"/>
    </source>
</evidence>
<feature type="domain" description="Glycosyltransferase family 28 N-terminal" evidence="12">
    <location>
        <begin position="52"/>
        <end position="158"/>
    </location>
</feature>
<dbReference type="SUPFAM" id="SSF53756">
    <property type="entry name" value="UDP-Glycosyltransferase/glycogen phosphorylase"/>
    <property type="match status" value="1"/>
</dbReference>
<dbReference type="GO" id="GO:0009252">
    <property type="term" value="P:peptidoglycan biosynthetic process"/>
    <property type="evidence" value="ECO:0007669"/>
    <property type="project" value="UniProtKB-UniRule"/>
</dbReference>
<evidence type="ECO:0000313" key="15">
    <source>
        <dbReference type="Proteomes" id="UP000177725"/>
    </source>
</evidence>
<dbReference type="PANTHER" id="PTHR21015">
    <property type="entry name" value="UDP-N-ACETYLGLUCOSAMINE--N-ACETYLMURAMYL-(PENTAPEPTIDE) PYROPHOSPHORYL-UNDECAPRENOL N-ACETYLGLUCOSAMINE TRANSFERASE 1"/>
    <property type="match status" value="1"/>
</dbReference>
<feature type="transmembrane region" description="Helical" evidence="11">
    <location>
        <begin position="87"/>
        <end position="105"/>
    </location>
</feature>
<feature type="binding site" evidence="10">
    <location>
        <position position="310"/>
    </location>
    <ligand>
        <name>UDP-N-acetyl-alpha-D-glucosamine</name>
        <dbReference type="ChEBI" id="CHEBI:57705"/>
    </ligand>
</feature>
<keyword evidence="11" id="KW-0812">Transmembrane</keyword>
<keyword evidence="6 10" id="KW-0573">Peptidoglycan synthesis</keyword>
<dbReference type="EMBL" id="MHMV01000019">
    <property type="protein sequence ID" value="OGZ34587.1"/>
    <property type="molecule type" value="Genomic_DNA"/>
</dbReference>
<dbReference type="CDD" id="cd03785">
    <property type="entry name" value="GT28_MurG"/>
    <property type="match status" value="1"/>
</dbReference>
<dbReference type="PANTHER" id="PTHR21015:SF27">
    <property type="entry name" value="UDP-N-ACETYLGLUCOSAMINE--N-ACETYLMURAMYL-(PENTAPEPTIDE) PYROPHOSPHORYL-UNDECAPRENOL N-ACETYLGLUCOSAMINE TRANSFERASE"/>
    <property type="match status" value="1"/>
</dbReference>
<dbReference type="Proteomes" id="UP000177725">
    <property type="component" value="Unassembled WGS sequence"/>
</dbReference>
<feature type="binding site" evidence="10">
    <location>
        <position position="211"/>
    </location>
    <ligand>
        <name>UDP-N-acetyl-alpha-D-glucosamine</name>
        <dbReference type="ChEBI" id="CHEBI:57705"/>
    </ligand>
</feature>
<comment type="similarity">
    <text evidence="10">Belongs to the glycosyltransferase 28 family. MurG subfamily.</text>
</comment>
<keyword evidence="9 10" id="KW-0961">Cell wall biogenesis/degradation</keyword>
<dbReference type="Pfam" id="PF03033">
    <property type="entry name" value="Glyco_transf_28"/>
    <property type="match status" value="2"/>
</dbReference>
<dbReference type="InterPro" id="IPR004276">
    <property type="entry name" value="GlycoTrans_28_N"/>
</dbReference>
<dbReference type="UniPathway" id="UPA00219"/>
<proteinExistence type="inferred from homology"/>
<dbReference type="GO" id="GO:0071555">
    <property type="term" value="P:cell wall organization"/>
    <property type="evidence" value="ECO:0007669"/>
    <property type="project" value="UniProtKB-KW"/>
</dbReference>
<dbReference type="GO" id="GO:0050511">
    <property type="term" value="F:undecaprenyldiphospho-muramoylpentapeptide beta-N-acetylglucosaminyltransferase activity"/>
    <property type="evidence" value="ECO:0007669"/>
    <property type="project" value="UniProtKB-UniRule"/>
</dbReference>
<keyword evidence="7 10" id="KW-0472">Membrane</keyword>
<evidence type="ECO:0000259" key="12">
    <source>
        <dbReference type="Pfam" id="PF03033"/>
    </source>
</evidence>
<evidence type="ECO:0000256" key="9">
    <source>
        <dbReference type="ARBA" id="ARBA00023316"/>
    </source>
</evidence>
<evidence type="ECO:0000259" key="13">
    <source>
        <dbReference type="Pfam" id="PF04101"/>
    </source>
</evidence>
<keyword evidence="8 10" id="KW-0131">Cell cycle</keyword>
<dbReference type="InterPro" id="IPR006009">
    <property type="entry name" value="GlcNAc_MurG"/>
</dbReference>
<feature type="domain" description="Glycosyl transferase family 28 C-terminal" evidence="13">
    <location>
        <begin position="204"/>
        <end position="368"/>
    </location>
</feature>
<keyword evidence="1 10" id="KW-1003">Cell membrane</keyword>
<keyword evidence="11" id="KW-1133">Transmembrane helix</keyword>
<keyword evidence="4 10" id="KW-0808">Transferase</keyword>
<dbReference type="Gene3D" id="3.40.50.2000">
    <property type="entry name" value="Glycogen Phosphorylase B"/>
    <property type="match status" value="2"/>
</dbReference>
<dbReference type="GO" id="GO:0008360">
    <property type="term" value="P:regulation of cell shape"/>
    <property type="evidence" value="ECO:0007669"/>
    <property type="project" value="UniProtKB-KW"/>
</dbReference>
<evidence type="ECO:0000313" key="14">
    <source>
        <dbReference type="EMBL" id="OGZ34587.1"/>
    </source>
</evidence>
<keyword evidence="2 10" id="KW-0132">Cell division</keyword>
<comment type="caution">
    <text evidence="14">The sequence shown here is derived from an EMBL/GenBank/DDBJ whole genome shotgun (WGS) entry which is preliminary data.</text>
</comment>
<name>A0A1G2F9N1_9BACT</name>
<dbReference type="EC" id="2.4.1.227" evidence="10"/>
<evidence type="ECO:0000256" key="7">
    <source>
        <dbReference type="ARBA" id="ARBA00023136"/>
    </source>
</evidence>
<comment type="catalytic activity">
    <reaction evidence="10">
        <text>di-trans,octa-cis-undecaprenyl diphospho-N-acetyl-alpha-D-muramoyl-L-alanyl-D-glutamyl-meso-2,6-diaminopimeloyl-D-alanyl-D-alanine + UDP-N-acetyl-alpha-D-glucosamine = di-trans,octa-cis-undecaprenyl diphospho-[N-acetyl-alpha-D-glucosaminyl-(1-&gt;4)]-N-acetyl-alpha-D-muramoyl-L-alanyl-D-glutamyl-meso-2,6-diaminopimeloyl-D-alanyl-D-alanine + UDP + H(+)</text>
        <dbReference type="Rhea" id="RHEA:31227"/>
        <dbReference type="ChEBI" id="CHEBI:15378"/>
        <dbReference type="ChEBI" id="CHEBI:57705"/>
        <dbReference type="ChEBI" id="CHEBI:58223"/>
        <dbReference type="ChEBI" id="CHEBI:61387"/>
        <dbReference type="ChEBI" id="CHEBI:61388"/>
        <dbReference type="EC" id="2.4.1.227"/>
    </reaction>
</comment>
<dbReference type="InterPro" id="IPR007235">
    <property type="entry name" value="Glyco_trans_28_C"/>
</dbReference>
<dbReference type="GO" id="GO:0005975">
    <property type="term" value="P:carbohydrate metabolic process"/>
    <property type="evidence" value="ECO:0007669"/>
    <property type="project" value="InterPro"/>
</dbReference>
<sequence length="379" mass="41747">MRILFTGGGTGGHLFPIVAVARKLKKATSQVVPSQSSEGSHPSDDQPLEMFFVGPPTIGDEIFEKEGIKKRLIQAGKLRRYFSGHNLIDILRIFIGVIESFWILFWIMPNIIFSKGGFGSVPVVIVAWLFRIPVLVHESDSIPGLSVRLTAKLSNRIAVSFSRAAEYFPAKKTAYVGNPIRSEIINGSVDEATKLFNIVRQKPVLLILGGSQGAKAINDIIFLSMRGLLEKCEIIHQCGQENYDEFKLTVGNTPPEYHLYPFLNEEQMKQALAISTLIIARAGAGTIFEIAACGKPSVLIPLPHSASDHQKYNAYEYARTGATLVIDQANLTPNFLKDRIFSLLDDPALLTKMSSAAKSFAKPDADSQIVQELLNIAKY</sequence>
<feature type="domain" description="Glycosyltransferase family 28 N-terminal" evidence="12">
    <location>
        <begin position="3"/>
        <end position="31"/>
    </location>
</feature>
<evidence type="ECO:0000256" key="11">
    <source>
        <dbReference type="SAM" id="Phobius"/>
    </source>
</evidence>
<evidence type="ECO:0000256" key="8">
    <source>
        <dbReference type="ARBA" id="ARBA00023306"/>
    </source>
</evidence>
<feature type="binding site" evidence="10">
    <location>
        <begin position="10"/>
        <end position="12"/>
    </location>
    <ligand>
        <name>UDP-N-acetyl-alpha-D-glucosamine</name>
        <dbReference type="ChEBI" id="CHEBI:57705"/>
    </ligand>
</feature>
<dbReference type="AlphaFoldDB" id="A0A1G2F9N1"/>
<dbReference type="GO" id="GO:0005886">
    <property type="term" value="C:plasma membrane"/>
    <property type="evidence" value="ECO:0007669"/>
    <property type="project" value="UniProtKB-SubCell"/>
</dbReference>
<evidence type="ECO:0000256" key="4">
    <source>
        <dbReference type="ARBA" id="ARBA00022679"/>
    </source>
</evidence>